<evidence type="ECO:0000313" key="1">
    <source>
        <dbReference type="EMBL" id="GFD38312.1"/>
    </source>
</evidence>
<reference evidence="1" key="1">
    <citation type="journal article" date="2019" name="Sci. Rep.">
        <title>Draft genome of Tanacetum cinerariifolium, the natural source of mosquito coil.</title>
        <authorList>
            <person name="Yamashiro T."/>
            <person name="Shiraishi A."/>
            <person name="Satake H."/>
            <person name="Nakayama K."/>
        </authorList>
    </citation>
    <scope>NUCLEOTIDE SEQUENCE</scope>
</reference>
<protein>
    <submittedName>
        <fullName evidence="1">Uncharacterized protein</fullName>
    </submittedName>
</protein>
<organism evidence="1">
    <name type="scientific">Tanacetum cinerariifolium</name>
    <name type="common">Dalmatian daisy</name>
    <name type="synonym">Chrysanthemum cinerariifolium</name>
    <dbReference type="NCBI Taxonomy" id="118510"/>
    <lineage>
        <taxon>Eukaryota</taxon>
        <taxon>Viridiplantae</taxon>
        <taxon>Streptophyta</taxon>
        <taxon>Embryophyta</taxon>
        <taxon>Tracheophyta</taxon>
        <taxon>Spermatophyta</taxon>
        <taxon>Magnoliopsida</taxon>
        <taxon>eudicotyledons</taxon>
        <taxon>Gunneridae</taxon>
        <taxon>Pentapetalae</taxon>
        <taxon>asterids</taxon>
        <taxon>campanulids</taxon>
        <taxon>Asterales</taxon>
        <taxon>Asteraceae</taxon>
        <taxon>Asteroideae</taxon>
        <taxon>Anthemideae</taxon>
        <taxon>Anthemidinae</taxon>
        <taxon>Tanacetum</taxon>
    </lineage>
</organism>
<name>A0A699VRV9_TANCI</name>
<feature type="non-terminal residue" evidence="1">
    <location>
        <position position="1"/>
    </location>
</feature>
<accession>A0A699VRV9</accession>
<dbReference type="EMBL" id="BKCJ011498722">
    <property type="protein sequence ID" value="GFD38312.1"/>
    <property type="molecule type" value="Genomic_DNA"/>
</dbReference>
<gene>
    <name evidence="1" type="ORF">Tci_910281</name>
</gene>
<proteinExistence type="predicted"/>
<dbReference type="AlphaFoldDB" id="A0A699VRV9"/>
<comment type="caution">
    <text evidence="1">The sequence shown here is derived from an EMBL/GenBank/DDBJ whole genome shotgun (WGS) entry which is preliminary data.</text>
</comment>
<sequence>AVAGAGLVGGVAHGIRLVDVCEAAVVAQAHAQAVLELVAQAKEVAKIDAVVAVGVRGAHSLSASKATRAEKQKAK</sequence>